<dbReference type="SUPFAM" id="SSF53850">
    <property type="entry name" value="Periplasmic binding protein-like II"/>
    <property type="match status" value="1"/>
</dbReference>
<dbReference type="PROSITE" id="PS51318">
    <property type="entry name" value="TAT"/>
    <property type="match status" value="1"/>
</dbReference>
<gene>
    <name evidence="3" type="ORF">SAMN02745775_1011353</name>
</gene>
<dbReference type="PANTHER" id="PTHR42928">
    <property type="entry name" value="TRICARBOXYLATE-BINDING PROTEIN"/>
    <property type="match status" value="1"/>
</dbReference>
<dbReference type="InterPro" id="IPR042100">
    <property type="entry name" value="Bug_dom1"/>
</dbReference>
<reference evidence="3 4" key="1">
    <citation type="submission" date="2016-10" db="EMBL/GenBank/DDBJ databases">
        <authorList>
            <person name="de Groot N.N."/>
        </authorList>
    </citation>
    <scope>NUCLEOTIDE SEQUENCE [LARGE SCALE GENOMIC DNA]</scope>
    <source>
        <strain evidence="3 4">DSM 19981</strain>
    </source>
</reference>
<organism evidence="3 4">
    <name type="scientific">Falsiroseomonas stagni DSM 19981</name>
    <dbReference type="NCBI Taxonomy" id="1123062"/>
    <lineage>
        <taxon>Bacteria</taxon>
        <taxon>Pseudomonadati</taxon>
        <taxon>Pseudomonadota</taxon>
        <taxon>Alphaproteobacteria</taxon>
        <taxon>Acetobacterales</taxon>
        <taxon>Roseomonadaceae</taxon>
        <taxon>Falsiroseomonas</taxon>
    </lineage>
</organism>
<evidence type="ECO:0000313" key="4">
    <source>
        <dbReference type="Proteomes" id="UP000199473"/>
    </source>
</evidence>
<dbReference type="InterPro" id="IPR006311">
    <property type="entry name" value="TAT_signal"/>
</dbReference>
<dbReference type="Gene3D" id="3.40.190.150">
    <property type="entry name" value="Bordetella uptake gene, domain 1"/>
    <property type="match status" value="1"/>
</dbReference>
<dbReference type="EMBL" id="FOSQ01000001">
    <property type="protein sequence ID" value="SFK31642.1"/>
    <property type="molecule type" value="Genomic_DNA"/>
</dbReference>
<evidence type="ECO:0000313" key="3">
    <source>
        <dbReference type="EMBL" id="SFK31642.1"/>
    </source>
</evidence>
<protein>
    <submittedName>
        <fullName evidence="3">Tripartite-type tricarboxylate transporter, receptor component TctC</fullName>
    </submittedName>
</protein>
<feature type="chain" id="PRO_5011710556" evidence="2">
    <location>
        <begin position="23"/>
        <end position="322"/>
    </location>
</feature>
<proteinExistence type="inferred from homology"/>
<dbReference type="OrthoDB" id="7248487at2"/>
<keyword evidence="4" id="KW-1185">Reference proteome</keyword>
<dbReference type="CDD" id="cd13578">
    <property type="entry name" value="PBP2_Bug27"/>
    <property type="match status" value="1"/>
</dbReference>
<comment type="similarity">
    <text evidence="1">Belongs to the UPF0065 (bug) family.</text>
</comment>
<accession>A0A1I3YII3</accession>
<evidence type="ECO:0000256" key="1">
    <source>
        <dbReference type="ARBA" id="ARBA00006987"/>
    </source>
</evidence>
<dbReference type="Pfam" id="PF03401">
    <property type="entry name" value="TctC"/>
    <property type="match status" value="1"/>
</dbReference>
<dbReference type="Proteomes" id="UP000199473">
    <property type="component" value="Unassembled WGS sequence"/>
</dbReference>
<evidence type="ECO:0000256" key="2">
    <source>
        <dbReference type="SAM" id="SignalP"/>
    </source>
</evidence>
<dbReference type="Gene3D" id="3.40.190.10">
    <property type="entry name" value="Periplasmic binding protein-like II"/>
    <property type="match status" value="1"/>
</dbReference>
<dbReference type="InterPro" id="IPR005064">
    <property type="entry name" value="BUG"/>
</dbReference>
<dbReference type="AlphaFoldDB" id="A0A1I3YII3"/>
<name>A0A1I3YII3_9PROT</name>
<feature type="signal peptide" evidence="2">
    <location>
        <begin position="1"/>
        <end position="22"/>
    </location>
</feature>
<keyword evidence="3" id="KW-0675">Receptor</keyword>
<dbReference type="STRING" id="1123062.SAMN02745775_1011353"/>
<dbReference type="PANTHER" id="PTHR42928:SF5">
    <property type="entry name" value="BLR1237 PROTEIN"/>
    <property type="match status" value="1"/>
</dbReference>
<keyword evidence="2" id="KW-0732">Signal</keyword>
<sequence>MSMQRRGFLAGGVALLASPALAQGGFPARPVRVIIPFAPGGGTDNLARLIEPHVNRALGQNLVIETRPGAGGVIGSEAVMRAEPDGHTVLMTDASFSIIPGLYPRLPFDVLRDFAPISLLATGSSVLLVHPSLPVRSVQELIALAKARPGELSYASGGNGTGPHLAAELVKIQAGIDLTHVPYRGTGPATNDVVAGHVKLMFNGISAAKPHVDAGRLVALAVTGDVRNRALPDVPTFDEQGLPGIEAASNWGVLAPVRTPDAVLRVLESAFTAGVTEPAIAARLEYLGFTPAGADGATYGRRLATDVERWTRVIRTAGVRMD</sequence>
<dbReference type="PIRSF" id="PIRSF017082">
    <property type="entry name" value="YflP"/>
    <property type="match status" value="1"/>
</dbReference>